<dbReference type="AlphaFoldDB" id="A0A2U9IT30"/>
<dbReference type="OrthoDB" id="8919at2157"/>
<dbReference type="EMBL" id="CP029287">
    <property type="protein sequence ID" value="AWR99067.1"/>
    <property type="molecule type" value="Genomic_DNA"/>
</dbReference>
<dbReference type="RefSeq" id="WP_110368986.1">
    <property type="nucleotide sequence ID" value="NZ_CP029287.2"/>
</dbReference>
<name>A0A2U9IT30_9CREN</name>
<gene>
    <name evidence="1" type="ORF">DFR87_04460</name>
</gene>
<organism evidence="1 2">
    <name type="scientific">Metallosphaera hakonensis JCM 8857 = DSM 7519</name>
    <dbReference type="NCBI Taxonomy" id="1293036"/>
    <lineage>
        <taxon>Archaea</taxon>
        <taxon>Thermoproteota</taxon>
        <taxon>Thermoprotei</taxon>
        <taxon>Sulfolobales</taxon>
        <taxon>Sulfolobaceae</taxon>
        <taxon>Metallosphaera</taxon>
    </lineage>
</organism>
<sequence>MSKTFLRNERSEDMGTSKIFEYSLVKGDHKVWKIRLTSVSSDPTQSLMNPHLSQYGKMCFETKSTGYVCPVCNLDIDEYGYCGCGAGSS</sequence>
<protein>
    <submittedName>
        <fullName evidence="1">Uncharacterized protein</fullName>
    </submittedName>
</protein>
<dbReference type="GeneID" id="36834568"/>
<keyword evidence="2" id="KW-1185">Reference proteome</keyword>
<reference evidence="1 2" key="1">
    <citation type="submission" date="2018-05" db="EMBL/GenBank/DDBJ databases">
        <title>Complete Genome Sequences of Extremely Thermoacidophilic, Metal-Mobilizing Type-Strain Members of the Archaeal Family Sulfolobaceae: Acidianus brierleyi DSM-1651T, Acidianus sulfidivorans DSM-18786T, Metallosphaera hakonensis DSM-7519T, and Metallosphaera prunae DSM-10039T.</title>
        <authorList>
            <person name="Counts J.A."/>
            <person name="Kelly R.M."/>
        </authorList>
    </citation>
    <scope>NUCLEOTIDE SEQUENCE [LARGE SCALE GENOMIC DNA]</scope>
    <source>
        <strain evidence="1 2">HO1-1</strain>
    </source>
</reference>
<evidence type="ECO:0000313" key="1">
    <source>
        <dbReference type="EMBL" id="AWR99067.1"/>
    </source>
</evidence>
<proteinExistence type="predicted"/>
<reference evidence="2" key="3">
    <citation type="submission" date="2020-03" db="EMBL/GenBank/DDBJ databases">
        <title>Sequencing and Assembly of Multiple Reported Metal-Biooxidizing Members of the Extremely Thermoacidophilic Archaeal Family Sulfolobaceae.</title>
        <authorList>
            <person name="Counts J.A."/>
            <person name="Kelly R.M."/>
        </authorList>
    </citation>
    <scope>NUCLEOTIDE SEQUENCE [LARGE SCALE GENOMIC DNA]</scope>
    <source>
        <strain evidence="2">HO1-1</strain>
    </source>
</reference>
<reference evidence="2" key="2">
    <citation type="submission" date="2020-03" db="EMBL/GenBank/DDBJ databases">
        <title>Complete Genome Sequences of Extremely Thermoacidophilic, Metal-Mobilizing Type-Strain Members of the Archaeal Family Sulfolobaceae: Acidianus brierleyi DSM-1651T, Acidianus sulfidivorans DSM-18786T, Metallosphaera hakonensis DSM-7519T, and Metallosphaera prunae DSM-10039T.</title>
        <authorList>
            <person name="Counts J.A."/>
            <person name="Kelly R.M."/>
        </authorList>
    </citation>
    <scope>NUCLEOTIDE SEQUENCE [LARGE SCALE GENOMIC DNA]</scope>
    <source>
        <strain evidence="2">HO1-1</strain>
    </source>
</reference>
<accession>A0A2U9IT30</accession>
<dbReference type="Proteomes" id="UP000247586">
    <property type="component" value="Chromosome"/>
</dbReference>
<dbReference type="KEGG" id="mhk:DFR87_04460"/>
<evidence type="ECO:0000313" key="2">
    <source>
        <dbReference type="Proteomes" id="UP000247586"/>
    </source>
</evidence>